<accession>A0A6L2JND6</accession>
<name>A0A6L2JND6_TANCI</name>
<comment type="caution">
    <text evidence="1">The sequence shown here is derived from an EMBL/GenBank/DDBJ whole genome shotgun (WGS) entry which is preliminary data.</text>
</comment>
<gene>
    <name evidence="1" type="ORF">Tci_009363</name>
</gene>
<evidence type="ECO:0000313" key="1">
    <source>
        <dbReference type="EMBL" id="GEU37385.1"/>
    </source>
</evidence>
<reference evidence="1" key="1">
    <citation type="journal article" date="2019" name="Sci. Rep.">
        <title>Draft genome of Tanacetum cinerariifolium, the natural source of mosquito coil.</title>
        <authorList>
            <person name="Yamashiro T."/>
            <person name="Shiraishi A."/>
            <person name="Satake H."/>
            <person name="Nakayama K."/>
        </authorList>
    </citation>
    <scope>NUCLEOTIDE SEQUENCE</scope>
</reference>
<dbReference type="AlphaFoldDB" id="A0A6L2JND6"/>
<organism evidence="1">
    <name type="scientific">Tanacetum cinerariifolium</name>
    <name type="common">Dalmatian daisy</name>
    <name type="synonym">Chrysanthemum cinerariifolium</name>
    <dbReference type="NCBI Taxonomy" id="118510"/>
    <lineage>
        <taxon>Eukaryota</taxon>
        <taxon>Viridiplantae</taxon>
        <taxon>Streptophyta</taxon>
        <taxon>Embryophyta</taxon>
        <taxon>Tracheophyta</taxon>
        <taxon>Spermatophyta</taxon>
        <taxon>Magnoliopsida</taxon>
        <taxon>eudicotyledons</taxon>
        <taxon>Gunneridae</taxon>
        <taxon>Pentapetalae</taxon>
        <taxon>asterids</taxon>
        <taxon>campanulids</taxon>
        <taxon>Asterales</taxon>
        <taxon>Asteraceae</taxon>
        <taxon>Asteroideae</taxon>
        <taxon>Anthemideae</taxon>
        <taxon>Anthemidinae</taxon>
        <taxon>Tanacetum</taxon>
    </lineage>
</organism>
<proteinExistence type="predicted"/>
<sequence length="246" mass="28631">MSKNEDKYHDTVLDPEARAKKNEDVVLRMGNSLQGMFMLGPKPNSFYDSKVKHGLGYTNPYTLNKEISQNPKLYDASCLDDSKIQMYVRDIEDILDDETKSQIKMKKKSQDPTTAIEKKQNIWIIDYKKLNALYEDFVPQKEFSAEQKYFSSSFISFENSSNASSPYSSFETKPTVTPMPSANPMLIDLDKMKNVFKTLFELLQTNSKRESIFYTSPEEIRLTNFCQQEVKPILHELHLHFKIFQK</sequence>
<dbReference type="EMBL" id="BKCJ010000922">
    <property type="protein sequence ID" value="GEU37385.1"/>
    <property type="molecule type" value="Genomic_DNA"/>
</dbReference>
<protein>
    <submittedName>
        <fullName evidence="1">Integrase, catalytic region, zinc finger, CCHC-type, peptidase aspartic, catalytic</fullName>
    </submittedName>
</protein>